<feature type="domain" description="Glucosamine/galactosamine-6-phosphate isomerase" evidence="9">
    <location>
        <begin position="10"/>
        <end position="201"/>
    </location>
</feature>
<reference evidence="10 11" key="1">
    <citation type="journal article" date="2012" name="PLoS Pathog.">
        <title>Diverse lifestyles and strategies of plant pathogenesis encoded in the genomes of eighteen Dothideomycetes fungi.</title>
        <authorList>
            <person name="Ohm R.A."/>
            <person name="Feau N."/>
            <person name="Henrissat B."/>
            <person name="Schoch C.L."/>
            <person name="Horwitz B.A."/>
            <person name="Barry K.W."/>
            <person name="Condon B.J."/>
            <person name="Copeland A.C."/>
            <person name="Dhillon B."/>
            <person name="Glaser F."/>
            <person name="Hesse C.N."/>
            <person name="Kosti I."/>
            <person name="LaButti K."/>
            <person name="Lindquist E.A."/>
            <person name="Lucas S."/>
            <person name="Salamov A.A."/>
            <person name="Bradshaw R.E."/>
            <person name="Ciuffetti L."/>
            <person name="Hamelin R.C."/>
            <person name="Kema G.H.J."/>
            <person name="Lawrence C."/>
            <person name="Scott J.A."/>
            <person name="Spatafora J.W."/>
            <person name="Turgeon B.G."/>
            <person name="de Wit P.J.G.M."/>
            <person name="Zhong S."/>
            <person name="Goodwin S.B."/>
            <person name="Grigoriev I.V."/>
        </authorList>
    </citation>
    <scope>NUCLEOTIDE SEQUENCE [LARGE SCALE GENOMIC DNA]</scope>
    <source>
        <strain evidence="10 11">SO2202</strain>
    </source>
</reference>
<dbReference type="RefSeq" id="XP_016759293.1">
    <property type="nucleotide sequence ID" value="XM_016902636.1"/>
</dbReference>
<dbReference type="GO" id="GO:0019262">
    <property type="term" value="P:N-acetylneuraminate catabolic process"/>
    <property type="evidence" value="ECO:0007669"/>
    <property type="project" value="TreeGrafter"/>
</dbReference>
<protein>
    <recommendedName>
        <fullName evidence="6">Glucosamine-6-phosphate isomerase</fullName>
        <ecNumber evidence="6">3.5.99.6</ecNumber>
    </recommendedName>
    <alternativeName>
        <fullName evidence="6">Glucosamine-6-phosphate isomerase</fullName>
    </alternativeName>
</protein>
<dbReference type="PROSITE" id="PS01161">
    <property type="entry name" value="GLC_GALNAC_ISOMERASE"/>
    <property type="match status" value="1"/>
</dbReference>
<dbReference type="CDD" id="cd01399">
    <property type="entry name" value="GlcN6P_deaminase"/>
    <property type="match status" value="1"/>
</dbReference>
<keyword evidence="7" id="KW-0175">Coiled coil</keyword>
<dbReference type="GO" id="GO:0006043">
    <property type="term" value="P:glucosamine catabolic process"/>
    <property type="evidence" value="ECO:0007669"/>
    <property type="project" value="TreeGrafter"/>
</dbReference>
<dbReference type="GO" id="GO:0004342">
    <property type="term" value="F:glucosamine-6-phosphate deaminase activity"/>
    <property type="evidence" value="ECO:0007669"/>
    <property type="project" value="UniProtKB-UniRule"/>
</dbReference>
<gene>
    <name evidence="10" type="ORF">SEPMUDRAFT_134374</name>
</gene>
<dbReference type="GO" id="GO:0005829">
    <property type="term" value="C:cytosol"/>
    <property type="evidence" value="ECO:0007669"/>
    <property type="project" value="UniProtKB-ARBA"/>
</dbReference>
<dbReference type="EMBL" id="KB456266">
    <property type="protein sequence ID" value="EMF11172.1"/>
    <property type="molecule type" value="Genomic_DNA"/>
</dbReference>
<dbReference type="GO" id="GO:0005975">
    <property type="term" value="P:carbohydrate metabolic process"/>
    <property type="evidence" value="ECO:0007669"/>
    <property type="project" value="InterPro"/>
</dbReference>
<evidence type="ECO:0000256" key="4">
    <source>
        <dbReference type="ARBA" id="ARBA00023277"/>
    </source>
</evidence>
<evidence type="ECO:0000256" key="5">
    <source>
        <dbReference type="ARBA" id="ARBA00049961"/>
    </source>
</evidence>
<feature type="compositionally biased region" description="Polar residues" evidence="8">
    <location>
        <begin position="270"/>
        <end position="290"/>
    </location>
</feature>
<dbReference type="InterPro" id="IPR018321">
    <property type="entry name" value="Glucosamine6P_isomerase_CS"/>
</dbReference>
<comment type="similarity">
    <text evidence="2 6">Belongs to the glucosamine/galactosamine-6-phosphate isomerase family.</text>
</comment>
<evidence type="ECO:0000256" key="7">
    <source>
        <dbReference type="SAM" id="Coils"/>
    </source>
</evidence>
<feature type="region of interest" description="Disordered" evidence="8">
    <location>
        <begin position="264"/>
        <end position="305"/>
    </location>
</feature>
<dbReference type="HOGENOM" id="CLU_049611_2_1_1"/>
<accession>M3D231</accession>
<dbReference type="EC" id="3.5.99.6" evidence="6"/>
<dbReference type="Proteomes" id="UP000016931">
    <property type="component" value="Unassembled WGS sequence"/>
</dbReference>
<dbReference type="NCBIfam" id="TIGR00502">
    <property type="entry name" value="nagB"/>
    <property type="match status" value="1"/>
</dbReference>
<dbReference type="GeneID" id="27899773"/>
<evidence type="ECO:0000256" key="2">
    <source>
        <dbReference type="ARBA" id="ARBA00005526"/>
    </source>
</evidence>
<organism evidence="10 11">
    <name type="scientific">Sphaerulina musiva (strain SO2202)</name>
    <name type="common">Poplar stem canker fungus</name>
    <name type="synonym">Septoria musiva</name>
    <dbReference type="NCBI Taxonomy" id="692275"/>
    <lineage>
        <taxon>Eukaryota</taxon>
        <taxon>Fungi</taxon>
        <taxon>Dikarya</taxon>
        <taxon>Ascomycota</taxon>
        <taxon>Pezizomycotina</taxon>
        <taxon>Dothideomycetes</taxon>
        <taxon>Dothideomycetidae</taxon>
        <taxon>Mycosphaerellales</taxon>
        <taxon>Mycosphaerellaceae</taxon>
        <taxon>Sphaerulina</taxon>
    </lineage>
</organism>
<dbReference type="GO" id="GO:0042802">
    <property type="term" value="F:identical protein binding"/>
    <property type="evidence" value="ECO:0007669"/>
    <property type="project" value="TreeGrafter"/>
</dbReference>
<dbReference type="GO" id="GO:0006046">
    <property type="term" value="P:N-acetylglucosamine catabolic process"/>
    <property type="evidence" value="ECO:0007669"/>
    <property type="project" value="TreeGrafter"/>
</dbReference>
<dbReference type="eggNOG" id="KOG3148">
    <property type="taxonomic scope" value="Eukaryota"/>
</dbReference>
<evidence type="ECO:0000313" key="10">
    <source>
        <dbReference type="EMBL" id="EMF11172.1"/>
    </source>
</evidence>
<dbReference type="PANTHER" id="PTHR11280">
    <property type="entry name" value="GLUCOSAMINE-6-PHOSPHATE ISOMERASE"/>
    <property type="match status" value="1"/>
</dbReference>
<dbReference type="STRING" id="692275.M3D231"/>
<dbReference type="OrthoDB" id="7663298at2759"/>
<keyword evidence="3 6" id="KW-0378">Hydrolase</keyword>
<evidence type="ECO:0000259" key="9">
    <source>
        <dbReference type="Pfam" id="PF01182"/>
    </source>
</evidence>
<evidence type="ECO:0000313" key="11">
    <source>
        <dbReference type="Proteomes" id="UP000016931"/>
    </source>
</evidence>
<evidence type="ECO:0000256" key="6">
    <source>
        <dbReference type="RuleBase" id="RU361197"/>
    </source>
</evidence>
<evidence type="ECO:0000256" key="1">
    <source>
        <dbReference type="ARBA" id="ARBA00000644"/>
    </source>
</evidence>
<evidence type="ECO:0000256" key="8">
    <source>
        <dbReference type="SAM" id="MobiDB-lite"/>
    </source>
</evidence>
<dbReference type="Pfam" id="PF01182">
    <property type="entry name" value="Glucosamine_iso"/>
    <property type="match status" value="1"/>
</dbReference>
<dbReference type="AlphaFoldDB" id="M3D231"/>
<keyword evidence="4 6" id="KW-0119">Carbohydrate metabolism</keyword>
<dbReference type="OMA" id="SIIGPHN"/>
<comment type="function">
    <text evidence="5">Catalyzes the reversible conversion of alpha-D-glucosamine 6-phosphate (GlcN-6P) into beta-D-fructose 6-phosphate (Fru-6P) and ammonium ion, a regulatory reaction step in de novo uridine diphosphate-N-acetyl-alpha-D-glucosamine (UDP-GlcNAc) biosynthesis via hexosamine pathway.</text>
</comment>
<dbReference type="InterPro" id="IPR004547">
    <property type="entry name" value="Glucosamine6P_isomerase"/>
</dbReference>
<keyword evidence="11" id="KW-1185">Reference proteome</keyword>
<dbReference type="InterPro" id="IPR006148">
    <property type="entry name" value="Glc/Gal-6P_isomerase"/>
</dbReference>
<dbReference type="FunFam" id="3.40.50.1360:FF:000002">
    <property type="entry name" value="Glucosamine-6-phosphate deaminase"/>
    <property type="match status" value="1"/>
</dbReference>
<dbReference type="InterPro" id="IPR037171">
    <property type="entry name" value="NagB/RpiA_transferase-like"/>
</dbReference>
<name>M3D231_SPHMS</name>
<dbReference type="SUPFAM" id="SSF100950">
    <property type="entry name" value="NagB/RpiA/CoA transferase-like"/>
    <property type="match status" value="1"/>
</dbReference>
<sequence length="353" mass="39028">MWSFHPTPEKPFVLGLPTGSSPEGIYKNLVNAHKKGEISFRNVITFNMDEYVGIQREHPESYHSFMYKHFFSHVDIDPANINILNGNAEDLEEECIAYEEKIRRAGGIELFLGGIGPDGHIAFNEPGSSLQSRTRVKTLAYDTIIANSRFFDNDVDLVPKMALTVGIQTVLDAREVVIIITGAHKALALQKCIEGGVNHMWTLSSLQMHPHAMIVVDEDATLELQVKTVKYFKSIEQVAASQGFGQFLTSEDVVRKKRDSVLEKLDHSRSPTNASFTITPEETTPISDTPVTLAPPPAAPQTEMARSVTPDLVPDSMHNRLPNQLTASKLDGLEVKDLQLAAMHERVDSATAA</sequence>
<dbReference type="PANTHER" id="PTHR11280:SF5">
    <property type="entry name" value="GLUCOSAMINE-6-PHOSPHATE ISOMERASE"/>
    <property type="match status" value="1"/>
</dbReference>
<dbReference type="Gene3D" id="3.40.50.1360">
    <property type="match status" value="1"/>
</dbReference>
<feature type="coiled-coil region" evidence="7">
    <location>
        <begin position="81"/>
        <end position="108"/>
    </location>
</feature>
<proteinExistence type="inferred from homology"/>
<comment type="catalytic activity">
    <reaction evidence="1 6">
        <text>alpha-D-glucosamine 6-phosphate + H2O = beta-D-fructose 6-phosphate + NH4(+)</text>
        <dbReference type="Rhea" id="RHEA:12172"/>
        <dbReference type="ChEBI" id="CHEBI:15377"/>
        <dbReference type="ChEBI" id="CHEBI:28938"/>
        <dbReference type="ChEBI" id="CHEBI:57634"/>
        <dbReference type="ChEBI" id="CHEBI:75989"/>
        <dbReference type="EC" id="3.5.99.6"/>
    </reaction>
</comment>
<evidence type="ECO:0000256" key="3">
    <source>
        <dbReference type="ARBA" id="ARBA00022801"/>
    </source>
</evidence>